<protein>
    <submittedName>
        <fullName evidence="2">Uncharacterized protein</fullName>
    </submittedName>
</protein>
<evidence type="ECO:0000256" key="1">
    <source>
        <dbReference type="SAM" id="Phobius"/>
    </source>
</evidence>
<comment type="caution">
    <text evidence="2">The sequence shown here is derived from an EMBL/GenBank/DDBJ whole genome shotgun (WGS) entry which is preliminary data.</text>
</comment>
<organism evidence="2">
    <name type="scientific">mine drainage metagenome</name>
    <dbReference type="NCBI Taxonomy" id="410659"/>
    <lineage>
        <taxon>unclassified sequences</taxon>
        <taxon>metagenomes</taxon>
        <taxon>ecological metagenomes</taxon>
    </lineage>
</organism>
<keyword evidence="1" id="KW-0472">Membrane</keyword>
<proteinExistence type="predicted"/>
<feature type="transmembrane region" description="Helical" evidence="1">
    <location>
        <begin position="29"/>
        <end position="47"/>
    </location>
</feature>
<keyword evidence="1" id="KW-0812">Transmembrane</keyword>
<feature type="transmembrane region" description="Helical" evidence="1">
    <location>
        <begin position="59"/>
        <end position="79"/>
    </location>
</feature>
<feature type="transmembrane region" description="Helical" evidence="1">
    <location>
        <begin position="85"/>
        <end position="106"/>
    </location>
</feature>
<gene>
    <name evidence="2" type="ORF">GALL_449490</name>
</gene>
<sequence length="111" mass="11967">MGTISNLFATLLGLWLSYAAVLDLSRLRDGAWDVYAAAAVAIVLGLLSRQRDFARWPGTTEIVAALVAIATLALFHAGVLNGLVAFWLVFFAGNVISVLAFWAALYRPKLT</sequence>
<name>A0A1J5PPK6_9ZZZZ</name>
<accession>A0A1J5PPK6</accession>
<reference evidence="2" key="1">
    <citation type="submission" date="2016-10" db="EMBL/GenBank/DDBJ databases">
        <title>Sequence of Gallionella enrichment culture.</title>
        <authorList>
            <person name="Poehlein A."/>
            <person name="Muehling M."/>
            <person name="Daniel R."/>
        </authorList>
    </citation>
    <scope>NUCLEOTIDE SEQUENCE</scope>
</reference>
<evidence type="ECO:0000313" key="2">
    <source>
        <dbReference type="EMBL" id="OIQ73417.1"/>
    </source>
</evidence>
<dbReference type="AlphaFoldDB" id="A0A1J5PPK6"/>
<dbReference type="EMBL" id="MLJW01002877">
    <property type="protein sequence ID" value="OIQ73417.1"/>
    <property type="molecule type" value="Genomic_DNA"/>
</dbReference>
<keyword evidence="1" id="KW-1133">Transmembrane helix</keyword>